<dbReference type="Proteomes" id="UP001568894">
    <property type="component" value="Unassembled WGS sequence"/>
</dbReference>
<dbReference type="Pfam" id="PF01553">
    <property type="entry name" value="Acyltransferase"/>
    <property type="match status" value="1"/>
</dbReference>
<accession>A0ABV4KCW7</accession>
<organism evidence="5 6">
    <name type="scientific">Flavobacterium frigidarium</name>
    <dbReference type="NCBI Taxonomy" id="99286"/>
    <lineage>
        <taxon>Bacteria</taxon>
        <taxon>Pseudomonadati</taxon>
        <taxon>Bacteroidota</taxon>
        <taxon>Flavobacteriia</taxon>
        <taxon>Flavobacteriales</taxon>
        <taxon>Flavobacteriaceae</taxon>
        <taxon>Flavobacterium</taxon>
    </lineage>
</organism>
<dbReference type="PANTHER" id="PTHR10434">
    <property type="entry name" value="1-ACYL-SN-GLYCEROL-3-PHOSPHATE ACYLTRANSFERASE"/>
    <property type="match status" value="1"/>
</dbReference>
<proteinExistence type="predicted"/>
<dbReference type="SUPFAM" id="SSF69593">
    <property type="entry name" value="Glycerol-3-phosphate (1)-acyltransferase"/>
    <property type="match status" value="1"/>
</dbReference>
<dbReference type="GO" id="GO:0016746">
    <property type="term" value="F:acyltransferase activity"/>
    <property type="evidence" value="ECO:0007669"/>
    <property type="project" value="UniProtKB-KW"/>
</dbReference>
<feature type="domain" description="Phospholipid/glycerol acyltransferase" evidence="4">
    <location>
        <begin position="30"/>
        <end position="142"/>
    </location>
</feature>
<keyword evidence="2" id="KW-0808">Transferase</keyword>
<dbReference type="SMART" id="SM00563">
    <property type="entry name" value="PlsC"/>
    <property type="match status" value="1"/>
</dbReference>
<evidence type="ECO:0000256" key="1">
    <source>
        <dbReference type="ARBA" id="ARBA00005189"/>
    </source>
</evidence>
<dbReference type="InterPro" id="IPR002123">
    <property type="entry name" value="Plipid/glycerol_acylTrfase"/>
</dbReference>
<gene>
    <name evidence="5" type="ORF">QO192_04475</name>
</gene>
<evidence type="ECO:0000313" key="5">
    <source>
        <dbReference type="EMBL" id="MEZ7514535.1"/>
    </source>
</evidence>
<dbReference type="RefSeq" id="WP_371568415.1">
    <property type="nucleotide sequence ID" value="NZ_JASMRN010000003.1"/>
</dbReference>
<keyword evidence="6" id="KW-1185">Reference proteome</keyword>
<dbReference type="EMBL" id="JASMRN010000003">
    <property type="protein sequence ID" value="MEZ7514535.1"/>
    <property type="molecule type" value="Genomic_DNA"/>
</dbReference>
<comment type="caution">
    <text evidence="5">The sequence shown here is derived from an EMBL/GenBank/DDBJ whole genome shotgun (WGS) entry which is preliminary data.</text>
</comment>
<comment type="pathway">
    <text evidence="1">Lipid metabolism.</text>
</comment>
<reference evidence="5 6" key="1">
    <citation type="submission" date="2023-05" db="EMBL/GenBank/DDBJ databases">
        <title>Adaptations of aquatic viruses from atmosphere-close ecosystems of the Central Arctic Ocean.</title>
        <authorList>
            <person name="Rahlff J."/>
            <person name="Holmfeldt K."/>
        </authorList>
    </citation>
    <scope>NUCLEOTIDE SEQUENCE [LARGE SCALE GENOMIC DNA]</scope>
    <source>
        <strain evidence="5 6">Arc14</strain>
    </source>
</reference>
<sequence length="183" mass="20793">MKKILYKWIFFNLMGWKIVGSIDPSVKKCVMMVLPHTSAHDFYLGIFTRGITELQMHWVGKKELFKFPFGAYFRYMGGEPLDRTGGLNKVDSVAAIFERKEIFRLAVLPEGTRKKVASLKTGFYYIAMKARVPIIPVTFDFGRKQVSLGKPLEPTGNLDADMAILSLHFQGVKGKIVSQGYEF</sequence>
<name>A0ABV4KCW7_9FLAO</name>
<evidence type="ECO:0000313" key="6">
    <source>
        <dbReference type="Proteomes" id="UP001568894"/>
    </source>
</evidence>
<evidence type="ECO:0000259" key="4">
    <source>
        <dbReference type="SMART" id="SM00563"/>
    </source>
</evidence>
<evidence type="ECO:0000256" key="2">
    <source>
        <dbReference type="ARBA" id="ARBA00022679"/>
    </source>
</evidence>
<evidence type="ECO:0000256" key="3">
    <source>
        <dbReference type="ARBA" id="ARBA00023315"/>
    </source>
</evidence>
<protein>
    <submittedName>
        <fullName evidence="5">1-acyl-sn-glycerol-3-phosphate acyltransferase</fullName>
    </submittedName>
</protein>
<keyword evidence="3 5" id="KW-0012">Acyltransferase</keyword>
<dbReference type="PANTHER" id="PTHR10434:SF9">
    <property type="entry name" value="PHOSPHOLIPID_GLYCEROL ACYLTRANSFERASE DOMAIN-CONTAINING PROTEIN"/>
    <property type="match status" value="1"/>
</dbReference>